<evidence type="ECO:0000313" key="2">
    <source>
        <dbReference type="EMBL" id="KAB7751994.1"/>
    </source>
</evidence>
<dbReference type="RefSeq" id="WP_061481087.1">
    <property type="nucleotide sequence ID" value="NZ_ANBO01000044.1"/>
</dbReference>
<accession>A0A5N5UQX2</accession>
<evidence type="ECO:0000256" key="1">
    <source>
        <dbReference type="SAM" id="MobiDB-lite"/>
    </source>
</evidence>
<organism evidence="2 3">
    <name type="scientific">Mycolicibacterium phlei DSM 43239 = CCUG 21000</name>
    <dbReference type="NCBI Taxonomy" id="1226750"/>
    <lineage>
        <taxon>Bacteria</taxon>
        <taxon>Bacillati</taxon>
        <taxon>Actinomycetota</taxon>
        <taxon>Actinomycetes</taxon>
        <taxon>Mycobacteriales</taxon>
        <taxon>Mycobacteriaceae</taxon>
        <taxon>Mycolicibacterium</taxon>
    </lineage>
</organism>
<feature type="compositionally biased region" description="Polar residues" evidence="1">
    <location>
        <begin position="1"/>
        <end position="18"/>
    </location>
</feature>
<dbReference type="PANTHER" id="PTHR39180">
    <property type="match status" value="1"/>
</dbReference>
<feature type="region of interest" description="Disordered" evidence="1">
    <location>
        <begin position="1"/>
        <end position="21"/>
    </location>
</feature>
<dbReference type="Pfam" id="PF07849">
    <property type="entry name" value="DUF1641"/>
    <property type="match status" value="1"/>
</dbReference>
<dbReference type="Proteomes" id="UP000325690">
    <property type="component" value="Unassembled WGS sequence"/>
</dbReference>
<name>A0A5N5UQX2_MYCPH</name>
<dbReference type="InterPro" id="IPR012440">
    <property type="entry name" value="DUF1641"/>
</dbReference>
<dbReference type="EMBL" id="ANBP01000053">
    <property type="protein sequence ID" value="KAB7751994.1"/>
    <property type="molecule type" value="Genomic_DNA"/>
</dbReference>
<dbReference type="AlphaFoldDB" id="A0A5N5UQX2"/>
<protein>
    <recommendedName>
        <fullName evidence="4">DUF1641 domain-containing protein</fullName>
    </recommendedName>
</protein>
<evidence type="ECO:0000313" key="3">
    <source>
        <dbReference type="Proteomes" id="UP000325690"/>
    </source>
</evidence>
<gene>
    <name evidence="2" type="ORF">MPHL21000_22700</name>
</gene>
<sequence length="191" mass="20022">MAAQVSLISDSEADQSATPRDELIRRLEDPQTAASLERILDHVDLLATLIDGLDGFVRRADVITGSVSDGINEVKQLALANNGQRSWPGVDVAALSDTVTRLAAAAANAAPALERLLNSPLTDPRTADTLAELGGALVEGREAAAAERGKPKGLFALIRATKDPDVARGLGFMIQIAKSVGHTLGQAPRKE</sequence>
<proteinExistence type="predicted"/>
<keyword evidence="3" id="KW-1185">Reference proteome</keyword>
<comment type="caution">
    <text evidence="2">The sequence shown here is derived from an EMBL/GenBank/DDBJ whole genome shotgun (WGS) entry which is preliminary data.</text>
</comment>
<evidence type="ECO:0008006" key="4">
    <source>
        <dbReference type="Google" id="ProtNLM"/>
    </source>
</evidence>
<reference evidence="2 3" key="1">
    <citation type="submission" date="2012-10" db="EMBL/GenBank/DDBJ databases">
        <title>The draft sequence of the Mycobacterium pheli genome.</title>
        <authorList>
            <person name="Pettersson B.M.F."/>
            <person name="Das S."/>
            <person name="Dasgupta S."/>
            <person name="Bhattacharya A."/>
            <person name="Kirsebom L.A."/>
        </authorList>
    </citation>
    <scope>NUCLEOTIDE SEQUENCE [LARGE SCALE GENOMIC DNA]</scope>
    <source>
        <strain evidence="2 3">CCUG 21000</strain>
    </source>
</reference>
<dbReference type="GeneID" id="74304352"/>
<dbReference type="PANTHER" id="PTHR39180:SF2">
    <property type="entry name" value="DUF1641 DOMAIN-CONTAINING PROTEIN"/>
    <property type="match status" value="1"/>
</dbReference>